<protein>
    <submittedName>
        <fullName evidence="2">Uncharacterized protein</fullName>
    </submittedName>
</protein>
<evidence type="ECO:0000313" key="3">
    <source>
        <dbReference type="Proteomes" id="UP000002945"/>
    </source>
</evidence>
<dbReference type="eggNOG" id="ENOG50334XH">
    <property type="taxonomic scope" value="Bacteria"/>
</dbReference>
<dbReference type="Proteomes" id="UP000002945">
    <property type="component" value="Unassembled WGS sequence"/>
</dbReference>
<sequence length="441" mass="51261">MNIIHFSTVFRRLDHFVKLHNSNSPILSTHLRQPIVATAKEIIKIYSLSLLKAHKISPLDLDNIPPLETNSVQLATMTNVSPRTIRRHIRRLLDANVLTEKVFKGRKANYELRFNLDILLINGVKAVKRGKKFNEDQKSKKTDYQFFKNSMRTRCPQPNPSNNSYIHNILIVVDKKLNRSSLSLTPQNLTSNASSNNFSRYAEEEGAKKSNELPTQGKLGAKFLGQKKAPNDNFCDDAEEEENSGEVKKQAKDTASRLETSRLASFNPYVDSLWELSKDTIYKDTFLTKDQQVRAKELLRDWYAPVAEPNLAKVHHVYTQRIALVQRYIAKDPENRYVQLPHRYFDVNNKHGFAGTKVWYEKQIRSKRKTRLKLILHAQIRRFLNNEKKDTSKQVSRLQLFRQCEARIGELKDQELLDQFYACILDKTTFNFLQSNTHLRC</sequence>
<feature type="region of interest" description="Disordered" evidence="1">
    <location>
        <begin position="185"/>
        <end position="215"/>
    </location>
</feature>
<feature type="compositionally biased region" description="Polar residues" evidence="1">
    <location>
        <begin position="185"/>
        <end position="199"/>
    </location>
</feature>
<name>A9DW15_9FLAO</name>
<keyword evidence="3" id="KW-1185">Reference proteome</keyword>
<dbReference type="EMBL" id="ABIB01000004">
    <property type="protein sequence ID" value="EDP96496.1"/>
    <property type="molecule type" value="Genomic_DNA"/>
</dbReference>
<accession>A9DW15</accession>
<dbReference type="RefSeq" id="WP_007093326.1">
    <property type="nucleotide sequence ID" value="NZ_CP142125.1"/>
</dbReference>
<dbReference type="OrthoDB" id="1158125at2"/>
<feature type="compositionally biased region" description="Basic and acidic residues" evidence="1">
    <location>
        <begin position="245"/>
        <end position="254"/>
    </location>
</feature>
<organism evidence="2 3">
    <name type="scientific">Kordia algicida OT-1</name>
    <dbReference type="NCBI Taxonomy" id="391587"/>
    <lineage>
        <taxon>Bacteria</taxon>
        <taxon>Pseudomonadati</taxon>
        <taxon>Bacteroidota</taxon>
        <taxon>Flavobacteriia</taxon>
        <taxon>Flavobacteriales</taxon>
        <taxon>Flavobacteriaceae</taxon>
        <taxon>Kordia</taxon>
    </lineage>
</organism>
<dbReference type="HOGENOM" id="CLU_656939_0_0_10"/>
<comment type="caution">
    <text evidence="2">The sequence shown here is derived from an EMBL/GenBank/DDBJ whole genome shotgun (WGS) entry which is preliminary data.</text>
</comment>
<feature type="compositionally biased region" description="Basic and acidic residues" evidence="1">
    <location>
        <begin position="201"/>
        <end position="211"/>
    </location>
</feature>
<evidence type="ECO:0000256" key="1">
    <source>
        <dbReference type="SAM" id="MobiDB-lite"/>
    </source>
</evidence>
<reference evidence="2 3" key="1">
    <citation type="journal article" date="2011" name="J. Bacteriol.">
        <title>Genome sequence of the algicidal bacterium Kordia algicida OT-1.</title>
        <authorList>
            <person name="Lee H.S."/>
            <person name="Kang S.G."/>
            <person name="Kwon K.K."/>
            <person name="Lee J.H."/>
            <person name="Kim S.J."/>
        </authorList>
    </citation>
    <scope>NUCLEOTIDE SEQUENCE [LARGE SCALE GENOMIC DNA]</scope>
    <source>
        <strain evidence="2 3">OT-1</strain>
    </source>
</reference>
<dbReference type="STRING" id="391587.KAOT1_03767"/>
<feature type="compositionally biased region" description="Acidic residues" evidence="1">
    <location>
        <begin position="234"/>
        <end position="244"/>
    </location>
</feature>
<proteinExistence type="predicted"/>
<gene>
    <name evidence="2" type="ORF">KAOT1_03767</name>
</gene>
<feature type="region of interest" description="Disordered" evidence="1">
    <location>
        <begin position="230"/>
        <end position="254"/>
    </location>
</feature>
<dbReference type="AlphaFoldDB" id="A9DW15"/>
<evidence type="ECO:0000313" key="2">
    <source>
        <dbReference type="EMBL" id="EDP96496.1"/>
    </source>
</evidence>